<evidence type="ECO:0000256" key="2">
    <source>
        <dbReference type="RuleBase" id="RU363015"/>
    </source>
</evidence>
<dbReference type="EC" id="3.2.2.n1" evidence="2"/>
<keyword evidence="2" id="KW-0378">Hydrolase</keyword>
<evidence type="ECO:0000256" key="1">
    <source>
        <dbReference type="ARBA" id="ARBA00000274"/>
    </source>
</evidence>
<evidence type="ECO:0000313" key="4">
    <source>
        <dbReference type="Proteomes" id="UP000006250"/>
    </source>
</evidence>
<dbReference type="GO" id="GO:0008714">
    <property type="term" value="F:AMP nucleosidase activity"/>
    <property type="evidence" value="ECO:0007669"/>
    <property type="project" value="UniProtKB-EC"/>
</dbReference>
<name>E1JRJ3_SOLFR</name>
<dbReference type="GO" id="GO:0009691">
    <property type="term" value="P:cytokinin biosynthetic process"/>
    <property type="evidence" value="ECO:0007669"/>
    <property type="project" value="UniProtKB-UniRule"/>
</dbReference>
<accession>E1JRJ3</accession>
<dbReference type="InterPro" id="IPR052341">
    <property type="entry name" value="LOG_family_nucleotidases"/>
</dbReference>
<dbReference type="InterPro" id="IPR005269">
    <property type="entry name" value="LOG"/>
</dbReference>
<organism evidence="3 4">
    <name type="scientific">Solidesulfovibrio fructosivorans JJ]</name>
    <dbReference type="NCBI Taxonomy" id="596151"/>
    <lineage>
        <taxon>Bacteria</taxon>
        <taxon>Pseudomonadati</taxon>
        <taxon>Thermodesulfobacteriota</taxon>
        <taxon>Desulfovibrionia</taxon>
        <taxon>Desulfovibrionales</taxon>
        <taxon>Desulfovibrionaceae</taxon>
        <taxon>Solidesulfovibrio</taxon>
    </lineage>
</organism>
<gene>
    <name evidence="3" type="ORF">DesfrDRAFT_0242</name>
</gene>
<evidence type="ECO:0000313" key="3">
    <source>
        <dbReference type="EMBL" id="EFL53194.1"/>
    </source>
</evidence>
<sequence>MGASRQYLIDDLSVTESWRLFRIMAEIVDGFEVLGDVRPAVSIFGSARVPADDPLYGETGKLADLLSRAGYSVITGGGPGLMEAANKGAADAGGDSIGLHIHLPLEQKPNPYLTIKSDYRYFFVRKLMFVKYAMAYIAMPGGFGTLDEVSEALVLIQTKRIKPFPIIFLGSAFWSGLMEWFRGTLLSRGFISKGDLDLFTVLDTPEEAVQFIQRHVII</sequence>
<dbReference type="GO" id="GO:0005829">
    <property type="term" value="C:cytosol"/>
    <property type="evidence" value="ECO:0007669"/>
    <property type="project" value="TreeGrafter"/>
</dbReference>
<dbReference type="Proteomes" id="UP000006250">
    <property type="component" value="Unassembled WGS sequence"/>
</dbReference>
<dbReference type="PANTHER" id="PTHR43393">
    <property type="entry name" value="CYTOKININ RIBOSIDE 5'-MONOPHOSPHATE PHOSPHORIBOHYDROLASE"/>
    <property type="match status" value="1"/>
</dbReference>
<protein>
    <recommendedName>
        <fullName evidence="2">Cytokinin riboside 5'-monophosphate phosphoribohydrolase</fullName>
        <ecNumber evidence="2">3.2.2.n1</ecNumber>
    </recommendedName>
</protein>
<dbReference type="eggNOG" id="COG1611">
    <property type="taxonomic scope" value="Bacteria"/>
</dbReference>
<keyword evidence="4" id="KW-1185">Reference proteome</keyword>
<dbReference type="EMBL" id="AECZ01000001">
    <property type="protein sequence ID" value="EFL53194.1"/>
    <property type="molecule type" value="Genomic_DNA"/>
</dbReference>
<dbReference type="Pfam" id="PF03641">
    <property type="entry name" value="Lysine_decarbox"/>
    <property type="match status" value="1"/>
</dbReference>
<comment type="caution">
    <text evidence="3">The sequence shown here is derived from an EMBL/GenBank/DDBJ whole genome shotgun (WGS) entry which is preliminary data.</text>
</comment>
<dbReference type="PANTHER" id="PTHR43393:SF2">
    <property type="entry name" value="CYTOKININ RIBOSIDE 5'-MONOPHOSPHATE PHOSPHORIBOHYDROLASE"/>
    <property type="match status" value="1"/>
</dbReference>
<keyword evidence="2" id="KW-0203">Cytokinin biosynthesis</keyword>
<comment type="similarity">
    <text evidence="2">Belongs to the LOG family.</text>
</comment>
<reference evidence="3 4" key="1">
    <citation type="submission" date="2010-08" db="EMBL/GenBank/DDBJ databases">
        <title>The draft genome of Desulfovibrio fructosovorans JJ.</title>
        <authorList>
            <consortium name="US DOE Joint Genome Institute (JGI-PGF)"/>
            <person name="Lucas S."/>
            <person name="Copeland A."/>
            <person name="Lapidus A."/>
            <person name="Cheng J.-F."/>
            <person name="Bruce D."/>
            <person name="Goodwin L."/>
            <person name="Pitluck S."/>
            <person name="Land M.L."/>
            <person name="Hauser L."/>
            <person name="Chang Y.-J."/>
            <person name="Jeffries C."/>
            <person name="Wall J.D."/>
            <person name="Stahl D.A."/>
            <person name="Arkin A.P."/>
            <person name="Dehal P."/>
            <person name="Stolyar S.M."/>
            <person name="Hazen T.C."/>
            <person name="Woyke T.J."/>
        </authorList>
    </citation>
    <scope>NUCLEOTIDE SEQUENCE [LARGE SCALE GENOMIC DNA]</scope>
    <source>
        <strain evidence="3 4">JJ</strain>
    </source>
</reference>
<dbReference type="NCBIfam" id="TIGR00730">
    <property type="entry name" value="Rossman fold protein, TIGR00730 family"/>
    <property type="match status" value="1"/>
</dbReference>
<dbReference type="Gene3D" id="3.40.50.450">
    <property type="match status" value="1"/>
</dbReference>
<dbReference type="InterPro" id="IPR031100">
    <property type="entry name" value="LOG_fam"/>
</dbReference>
<dbReference type="RefSeq" id="WP_005990303.1">
    <property type="nucleotide sequence ID" value="NZ_AECZ01000001.1"/>
</dbReference>
<proteinExistence type="inferred from homology"/>
<dbReference type="OrthoDB" id="9801098at2"/>
<comment type="catalytic activity">
    <reaction evidence="1">
        <text>AMP + H2O = D-ribose 5-phosphate + adenine</text>
        <dbReference type="Rhea" id="RHEA:20129"/>
        <dbReference type="ChEBI" id="CHEBI:15377"/>
        <dbReference type="ChEBI" id="CHEBI:16708"/>
        <dbReference type="ChEBI" id="CHEBI:78346"/>
        <dbReference type="ChEBI" id="CHEBI:456215"/>
        <dbReference type="EC" id="3.2.2.4"/>
    </reaction>
</comment>
<dbReference type="STRING" id="596151.DesfrDRAFT_0242"/>
<dbReference type="SUPFAM" id="SSF102405">
    <property type="entry name" value="MCP/YpsA-like"/>
    <property type="match status" value="1"/>
</dbReference>
<dbReference type="AlphaFoldDB" id="E1JRJ3"/>